<name>A0ACB8FZC0_9SAUR</name>
<organism evidence="1 2">
    <name type="scientific">Sphaerodactylus townsendi</name>
    <dbReference type="NCBI Taxonomy" id="933632"/>
    <lineage>
        <taxon>Eukaryota</taxon>
        <taxon>Metazoa</taxon>
        <taxon>Chordata</taxon>
        <taxon>Craniata</taxon>
        <taxon>Vertebrata</taxon>
        <taxon>Euteleostomi</taxon>
        <taxon>Lepidosauria</taxon>
        <taxon>Squamata</taxon>
        <taxon>Bifurcata</taxon>
        <taxon>Gekkota</taxon>
        <taxon>Sphaerodactylidae</taxon>
        <taxon>Sphaerodactylus</taxon>
    </lineage>
</organism>
<accession>A0ACB8FZC0</accession>
<dbReference type="Proteomes" id="UP000827872">
    <property type="component" value="Linkage Group LG13"/>
</dbReference>
<comment type="caution">
    <text evidence="1">The sequence shown here is derived from an EMBL/GenBank/DDBJ whole genome shotgun (WGS) entry which is preliminary data.</text>
</comment>
<sequence length="127" mass="13197">MGCITAQQQHGPRGQLWLARVTPPPKSLGTISSIAANVQQELCTLSGSGGGEQSLGKTWEIKGEADVAPCGSGQSGTRGAGCYSSREAPPPSLPWSRGHAARSTLSPAPMLQRPSHPSAILECWQPP</sequence>
<evidence type="ECO:0000313" key="2">
    <source>
        <dbReference type="Proteomes" id="UP000827872"/>
    </source>
</evidence>
<reference evidence="1" key="1">
    <citation type="submission" date="2021-08" db="EMBL/GenBank/DDBJ databases">
        <title>The first chromosome-level gecko genome reveals the dynamic sex chromosomes of Neotropical dwarf geckos (Sphaerodactylidae: Sphaerodactylus).</title>
        <authorList>
            <person name="Pinto B.J."/>
            <person name="Keating S.E."/>
            <person name="Gamble T."/>
        </authorList>
    </citation>
    <scope>NUCLEOTIDE SEQUENCE</scope>
    <source>
        <strain evidence="1">TG3544</strain>
    </source>
</reference>
<proteinExistence type="predicted"/>
<protein>
    <submittedName>
        <fullName evidence="1">Uncharacterized protein</fullName>
    </submittedName>
</protein>
<keyword evidence="2" id="KW-1185">Reference proteome</keyword>
<dbReference type="EMBL" id="CM037626">
    <property type="protein sequence ID" value="KAH8012594.1"/>
    <property type="molecule type" value="Genomic_DNA"/>
</dbReference>
<evidence type="ECO:0000313" key="1">
    <source>
        <dbReference type="EMBL" id="KAH8012594.1"/>
    </source>
</evidence>
<gene>
    <name evidence="1" type="ORF">K3G42_018922</name>
</gene>